<dbReference type="EMBL" id="WWCJ01000018">
    <property type="protein sequence ID" value="MYN04619.1"/>
    <property type="molecule type" value="Genomic_DNA"/>
</dbReference>
<dbReference type="AlphaFoldDB" id="A0A6N9HMK9"/>
<dbReference type="InterPro" id="IPR045394">
    <property type="entry name" value="Abhydrolase_dom"/>
</dbReference>
<keyword evidence="4" id="KW-1185">Reference proteome</keyword>
<feature type="chain" id="PRO_5026972690" description="Alpha/beta hydrolase domain-containing protein" evidence="1">
    <location>
        <begin position="26"/>
        <end position="685"/>
    </location>
</feature>
<keyword evidence="1" id="KW-0732">Signal</keyword>
<evidence type="ECO:0000313" key="4">
    <source>
        <dbReference type="Proteomes" id="UP000448575"/>
    </source>
</evidence>
<proteinExistence type="predicted"/>
<dbReference type="Pfam" id="PF20091">
    <property type="entry name" value="Abhydrolase_10"/>
    <property type="match status" value="1"/>
</dbReference>
<dbReference type="RefSeq" id="WP_161027577.1">
    <property type="nucleotide sequence ID" value="NZ_WWCJ01000018.1"/>
</dbReference>
<dbReference type="Proteomes" id="UP000448575">
    <property type="component" value="Unassembled WGS sequence"/>
</dbReference>
<evidence type="ECO:0000256" key="1">
    <source>
        <dbReference type="SAM" id="SignalP"/>
    </source>
</evidence>
<evidence type="ECO:0000313" key="3">
    <source>
        <dbReference type="EMBL" id="MYN04619.1"/>
    </source>
</evidence>
<protein>
    <recommendedName>
        <fullName evidence="2">Alpha/beta hydrolase domain-containing protein</fullName>
    </recommendedName>
</protein>
<comment type="caution">
    <text evidence="3">The sequence shown here is derived from an EMBL/GenBank/DDBJ whole genome shotgun (WGS) entry which is preliminary data.</text>
</comment>
<feature type="domain" description="Alpha/beta hydrolase" evidence="2">
    <location>
        <begin position="288"/>
        <end position="659"/>
    </location>
</feature>
<gene>
    <name evidence="3" type="ORF">GTP41_21220</name>
</gene>
<name>A0A6N9HMK9_9BURK</name>
<sequence>MKKSRIPALRAIAAAALAVAAPAHAAVERIEITERAPFAPGVKFGEAGEYEKLRGIAHFALNPKATPNLPIVDLKRAPRDKRGMVRFSSEFVLLRPVHGRSTTLVYDVNNRGGIAMLGQINGKSPKNNDPTTAEDAGDGFLMRHGFSMLFSAWTWDVAPQPAGARPLVFKPPVAKGVRGMVANEFIVNAAAEVATYAGMRGLTYEPATADDPHAVLTERASQGGERKVLPRARWHFVAPEQAGGPGRIKLERGFQPGAIYEVRYEAKDPRVSGAGLAGIRDLLAYFRDNPVEDAMPPKNVLVFGISQSARVIGRMLHDGLNVDEQGRLAFDGAFLQVPGAGGSAGFNSRFVQPTRHPSMLEEHDYPADAFPFTSLPSRDPLTGRSASTLDKAKDKRGRLPKIVIANTSTEFWNRGASLLTTAPDGSGDVGPAANVRVYGFMGAQHYVGRSRTRAPFTACVSTSNHYLPMRALMLALDAWTSKGTLPPASAYPRVEDGTLVTVEAYRKAFPAVPGIAPPAQNLRQPRLDFGARFPLQGIADIVPPQQKVPYETRVPAPDADGNDRGGVRLVEMQAPLGTHTGWNLRAPETGFAGFTSRFDGSFVPFARTEAERKAGNDPRPSLEARYANREAFLAATRAAAERQLAARLLLQEDVERIIAERAGLYDRIMARDPAEQGCNYLFAAP</sequence>
<evidence type="ECO:0000259" key="2">
    <source>
        <dbReference type="Pfam" id="PF20091"/>
    </source>
</evidence>
<feature type="signal peptide" evidence="1">
    <location>
        <begin position="1"/>
        <end position="25"/>
    </location>
</feature>
<accession>A0A6N9HMK9</accession>
<reference evidence="3 4" key="1">
    <citation type="submission" date="2019-12" db="EMBL/GenBank/DDBJ databases">
        <title>Novel species isolated from a subtropical stream in China.</title>
        <authorList>
            <person name="Lu H."/>
        </authorList>
    </citation>
    <scope>NUCLEOTIDE SEQUENCE [LARGE SCALE GENOMIC DNA]</scope>
    <source>
        <strain evidence="3 4">DS3</strain>
    </source>
</reference>
<organism evidence="3 4">
    <name type="scientific">Pseudoduganella guangdongensis</name>
    <dbReference type="NCBI Taxonomy" id="2692179"/>
    <lineage>
        <taxon>Bacteria</taxon>
        <taxon>Pseudomonadati</taxon>
        <taxon>Pseudomonadota</taxon>
        <taxon>Betaproteobacteria</taxon>
        <taxon>Burkholderiales</taxon>
        <taxon>Oxalobacteraceae</taxon>
        <taxon>Telluria group</taxon>
        <taxon>Pseudoduganella</taxon>
    </lineage>
</organism>